<keyword evidence="5 7" id="KW-0539">Nucleus</keyword>
<feature type="domain" description="Response regulatory" evidence="9">
    <location>
        <begin position="74"/>
        <end position="192"/>
    </location>
</feature>
<dbReference type="GO" id="GO:0048511">
    <property type="term" value="P:rhythmic process"/>
    <property type="evidence" value="ECO:0007669"/>
    <property type="project" value="UniProtKB-KW"/>
</dbReference>
<dbReference type="STRING" id="4432.A0A1U7Z1F8"/>
<dbReference type="InterPro" id="IPR010402">
    <property type="entry name" value="CCT_domain"/>
</dbReference>
<organism evidence="11 12">
    <name type="scientific">Nelumbo nucifera</name>
    <name type="common">Sacred lotus</name>
    <dbReference type="NCBI Taxonomy" id="4432"/>
    <lineage>
        <taxon>Eukaryota</taxon>
        <taxon>Viridiplantae</taxon>
        <taxon>Streptophyta</taxon>
        <taxon>Embryophyta</taxon>
        <taxon>Tracheophyta</taxon>
        <taxon>Spermatophyta</taxon>
        <taxon>Magnoliopsida</taxon>
        <taxon>Proteales</taxon>
        <taxon>Nelumbonaceae</taxon>
        <taxon>Nelumbo</taxon>
    </lineage>
</organism>
<evidence type="ECO:0000259" key="10">
    <source>
        <dbReference type="PROSITE" id="PS51017"/>
    </source>
</evidence>
<dbReference type="RefSeq" id="XP_010246868.1">
    <property type="nucleotide sequence ID" value="XM_010248566.2"/>
</dbReference>
<comment type="similarity">
    <text evidence="2">Belongs to the ARR-like family.</text>
</comment>
<evidence type="ECO:0000313" key="11">
    <source>
        <dbReference type="Proteomes" id="UP000189703"/>
    </source>
</evidence>
<gene>
    <name evidence="12" type="primary">LOC104590049</name>
</gene>
<feature type="region of interest" description="Disordered" evidence="8">
    <location>
        <begin position="223"/>
        <end position="274"/>
    </location>
</feature>
<evidence type="ECO:0000256" key="4">
    <source>
        <dbReference type="ARBA" id="ARBA00023108"/>
    </source>
</evidence>
<accession>A0A1U7Z1F8</accession>
<dbReference type="GeneID" id="104590049"/>
<dbReference type="KEGG" id="nnu:104590049"/>
<dbReference type="InParanoid" id="A0A1U7Z1F8"/>
<dbReference type="PANTHER" id="PTHR43874">
    <property type="entry name" value="TWO-COMPONENT RESPONSE REGULATOR"/>
    <property type="match status" value="1"/>
</dbReference>
<dbReference type="GO" id="GO:0005634">
    <property type="term" value="C:nucleus"/>
    <property type="evidence" value="ECO:0007669"/>
    <property type="project" value="UniProtKB-SubCell"/>
</dbReference>
<reference evidence="12" key="1">
    <citation type="submission" date="2025-08" db="UniProtKB">
        <authorList>
            <consortium name="RefSeq"/>
        </authorList>
    </citation>
    <scope>IDENTIFICATION</scope>
</reference>
<dbReference type="PROSITE" id="PS51017">
    <property type="entry name" value="CCT"/>
    <property type="match status" value="1"/>
</dbReference>
<evidence type="ECO:0000259" key="9">
    <source>
        <dbReference type="PROSITE" id="PS50110"/>
    </source>
</evidence>
<dbReference type="SMART" id="SM00448">
    <property type="entry name" value="REC"/>
    <property type="match status" value="1"/>
</dbReference>
<dbReference type="OMA" id="CAGYNTI"/>
<sequence length="757" mass="83459">MERREGEGGEVVVAGGQAEEVASGREMERLVVRHVIAGTLGASSRNRDSTTAGGGGGEEQVIRCERFLPRRSLRVLLVESDDSTRHIIAALLRKCSYKVAAVADGLKAWEFLKEKHYNFDLVLTEVVMPSLSGIGLLSKIMNNEICKSIPVIMMSSHDSIGIVFKCMQEGASDFLVKPVRKNELRNLWQHVWRKYSSNSSGNWYGGGTPNQVRFEAVSDNDAASNHRNANAGNKSKTGNRSDKESDTQSSCSKPETENEIVRKPGESLETENRSFLKETNSILEKHEYNMVTASSMHERGKSEDKSTRLEIKVSKTASNKEVWEKNGIYSGSLCRGEWSTSMRNKEGAANNPESLDQTEGTKEPPREIINFIGVETSKQCSSPSPVLGNNDNGKVVLCQPAKSFDARSRMCTSGPFPLRELSLEHVKHQNGGVFQEKHVLNHSDASPFSRYAGSRIHVSSSRSGSSSASLCIKTDGSSSVKSHINSSSNDGKSICYYISSSSRNEDGEPSSSVTLREDACVGHSFTENIVFPYPQLGFIPLPVPVGAMPFQNLCAGYNTILQPTFYQETSTLLCESSEMGRQDALHPPNQCVHDNHFTNDFNSDTCHHCVENPHPHRLTHSIKESGDNSKPTYPRTMFPKPTEMADQLGICNHGITDASGSNGSDEDASAAANTGISVESGNEDGFRNCKGKVLERDCSRREAALIRFRLKRKDRCFEKKVRYHSRQKLAEQRPRLKGQFIRQSVAESTAITAEAES</sequence>
<keyword evidence="11" id="KW-1185">Reference proteome</keyword>
<proteinExistence type="inferred from homology"/>
<keyword evidence="3" id="KW-0902">Two-component regulatory system</keyword>
<comment type="caution">
    <text evidence="6">Lacks conserved residue(s) required for the propagation of feature annotation.</text>
</comment>
<dbReference type="InterPro" id="IPR045279">
    <property type="entry name" value="ARR-like"/>
</dbReference>
<dbReference type="OrthoDB" id="60033at2759"/>
<feature type="compositionally biased region" description="Basic and acidic residues" evidence="8">
    <location>
        <begin position="254"/>
        <end position="274"/>
    </location>
</feature>
<feature type="region of interest" description="Disordered" evidence="8">
    <location>
        <begin position="656"/>
        <end position="682"/>
    </location>
</feature>
<evidence type="ECO:0000256" key="6">
    <source>
        <dbReference type="PROSITE-ProRule" id="PRU00169"/>
    </source>
</evidence>
<dbReference type="AlphaFoldDB" id="A0A1U7Z1F8"/>
<feature type="domain" description="CCT" evidence="10">
    <location>
        <begin position="701"/>
        <end position="743"/>
    </location>
</feature>
<protein>
    <submittedName>
        <fullName evidence="12">Two-component response regulator-like PRR95</fullName>
    </submittedName>
</protein>
<evidence type="ECO:0000256" key="7">
    <source>
        <dbReference type="PROSITE-ProRule" id="PRU00357"/>
    </source>
</evidence>
<dbReference type="PROSITE" id="PS50110">
    <property type="entry name" value="RESPONSE_REGULATORY"/>
    <property type="match status" value="1"/>
</dbReference>
<keyword evidence="4" id="KW-0090">Biological rhythms</keyword>
<dbReference type="GO" id="GO:0000160">
    <property type="term" value="P:phosphorelay signal transduction system"/>
    <property type="evidence" value="ECO:0007669"/>
    <property type="project" value="UniProtKB-KW"/>
</dbReference>
<dbReference type="InterPro" id="IPR001789">
    <property type="entry name" value="Sig_transdc_resp-reg_receiver"/>
</dbReference>
<dbReference type="Pfam" id="PF00072">
    <property type="entry name" value="Response_reg"/>
    <property type="match status" value="1"/>
</dbReference>
<feature type="compositionally biased region" description="Polar residues" evidence="8">
    <location>
        <begin position="223"/>
        <end position="238"/>
    </location>
</feature>
<comment type="subcellular location">
    <subcellularLocation>
        <location evidence="1 7">Nucleus</location>
    </subcellularLocation>
</comment>
<evidence type="ECO:0000256" key="5">
    <source>
        <dbReference type="ARBA" id="ARBA00023242"/>
    </source>
</evidence>
<dbReference type="GO" id="GO:0009736">
    <property type="term" value="P:cytokinin-activated signaling pathway"/>
    <property type="evidence" value="ECO:0007669"/>
    <property type="project" value="InterPro"/>
</dbReference>
<dbReference type="PANTHER" id="PTHR43874:SF117">
    <property type="entry name" value="TWO-COMPONENT RESPONSE REGULATOR-LIKE APRR3"/>
    <property type="match status" value="1"/>
</dbReference>
<feature type="compositionally biased region" description="Polar residues" evidence="8">
    <location>
        <begin position="671"/>
        <end position="680"/>
    </location>
</feature>
<evidence type="ECO:0000256" key="2">
    <source>
        <dbReference type="ARBA" id="ARBA00010330"/>
    </source>
</evidence>
<evidence type="ECO:0000313" key="12">
    <source>
        <dbReference type="RefSeq" id="XP_010246868.1"/>
    </source>
</evidence>
<feature type="region of interest" description="Disordered" evidence="8">
    <location>
        <begin position="343"/>
        <end position="364"/>
    </location>
</feature>
<evidence type="ECO:0000256" key="8">
    <source>
        <dbReference type="SAM" id="MobiDB-lite"/>
    </source>
</evidence>
<dbReference type="SUPFAM" id="SSF52172">
    <property type="entry name" value="CheY-like"/>
    <property type="match status" value="1"/>
</dbReference>
<dbReference type="InterPro" id="IPR011006">
    <property type="entry name" value="CheY-like_superfamily"/>
</dbReference>
<evidence type="ECO:0000256" key="3">
    <source>
        <dbReference type="ARBA" id="ARBA00023012"/>
    </source>
</evidence>
<evidence type="ECO:0000256" key="1">
    <source>
        <dbReference type="ARBA" id="ARBA00004123"/>
    </source>
</evidence>
<dbReference type="Gene3D" id="3.40.50.2300">
    <property type="match status" value="1"/>
</dbReference>
<dbReference type="eggNOG" id="KOG1601">
    <property type="taxonomic scope" value="Eukaryota"/>
</dbReference>
<name>A0A1U7Z1F8_NELNU</name>
<dbReference type="Pfam" id="PF06203">
    <property type="entry name" value="CCT"/>
    <property type="match status" value="1"/>
</dbReference>
<dbReference type="Proteomes" id="UP000189703">
    <property type="component" value="Unplaced"/>
</dbReference>